<dbReference type="EMBL" id="GL945432">
    <property type="protein sequence ID" value="EGO26602.1"/>
    <property type="molecule type" value="Genomic_DNA"/>
</dbReference>
<accession>F8NQJ6</accession>
<feature type="transmembrane region" description="Helical" evidence="5">
    <location>
        <begin position="12"/>
        <end position="29"/>
    </location>
</feature>
<evidence type="ECO:0000256" key="4">
    <source>
        <dbReference type="ARBA" id="ARBA00023136"/>
    </source>
</evidence>
<dbReference type="Proteomes" id="UP000008064">
    <property type="component" value="Unassembled WGS sequence"/>
</dbReference>
<feature type="transmembrane region" description="Helical" evidence="5">
    <location>
        <begin position="247"/>
        <end position="267"/>
    </location>
</feature>
<organism>
    <name type="scientific">Serpula lacrymans var. lacrymans (strain S7.9)</name>
    <name type="common">Dry rot fungus</name>
    <dbReference type="NCBI Taxonomy" id="578457"/>
    <lineage>
        <taxon>Eukaryota</taxon>
        <taxon>Fungi</taxon>
        <taxon>Dikarya</taxon>
        <taxon>Basidiomycota</taxon>
        <taxon>Agaricomycotina</taxon>
        <taxon>Agaricomycetes</taxon>
        <taxon>Agaricomycetidae</taxon>
        <taxon>Boletales</taxon>
        <taxon>Coniophorineae</taxon>
        <taxon>Serpulaceae</taxon>
        <taxon>Serpula</taxon>
    </lineage>
</organism>
<keyword evidence="2 5" id="KW-0812">Transmembrane</keyword>
<protein>
    <recommendedName>
        <fullName evidence="7">PQ loop repeat protein</fullName>
    </recommendedName>
</protein>
<dbReference type="InterPro" id="IPR006603">
    <property type="entry name" value="PQ-loop_rpt"/>
</dbReference>
<comment type="subcellular location">
    <subcellularLocation>
        <location evidence="1">Membrane</location>
        <topology evidence="1">Multi-pass membrane protein</topology>
    </subcellularLocation>
</comment>
<sequence>MADLCHPDRDWISSALSAFLIYGLVISYIPQHLRIYNKKSSEGFSPWYLLLGSTSSAAGMLNMIALQWPVIRCCKELSAGQCVEITAGVSQVILQWLLFTVILVLYMIYYPPHLKYVELNIDAHDARPPHHVKTRILSNDWRLSIILSWVVFVHLVLLSFVTILLLATNKADPTGLVHSRQITLWATFLGVSSAILAAIQYMPQLLRTFQLKLVGALSIPMMVMQSPGGIMMAVSIARRPGTNWTSWAMFAVSAIMQLGLLIMCIAWKFRQRRLGVDDFGHDLMGDSEDYNPETDDTVYATVVENNFRDHERIVDEQDENFQAQEGTPLLRKRPQRGERRKRLLRWFLKE</sequence>
<dbReference type="OrthoDB" id="19344at2759"/>
<feature type="transmembrane region" description="Helical" evidence="5">
    <location>
        <begin position="213"/>
        <end position="235"/>
    </location>
</feature>
<dbReference type="PANTHER" id="PTHR16201">
    <property type="entry name" value="SEVEN TRANSMEMBRANE PROTEIN 1-RELATED"/>
    <property type="match status" value="1"/>
</dbReference>
<dbReference type="AlphaFoldDB" id="F8NQJ6"/>
<evidence type="ECO:0000256" key="2">
    <source>
        <dbReference type="ARBA" id="ARBA00022692"/>
    </source>
</evidence>
<dbReference type="PANTHER" id="PTHR16201:SF11">
    <property type="entry name" value="PQ-LOOP REPEAT-CONTAINING PROTEIN"/>
    <property type="match status" value="1"/>
</dbReference>
<dbReference type="InterPro" id="IPR051415">
    <property type="entry name" value="LAAT-1"/>
</dbReference>
<feature type="transmembrane region" description="Helical" evidence="5">
    <location>
        <begin position="49"/>
        <end position="68"/>
    </location>
</feature>
<dbReference type="KEGG" id="sla:SERLADRAFT_463798"/>
<dbReference type="SMART" id="SM00679">
    <property type="entry name" value="CTNS"/>
    <property type="match status" value="2"/>
</dbReference>
<evidence type="ECO:0008006" key="7">
    <source>
        <dbReference type="Google" id="ProtNLM"/>
    </source>
</evidence>
<dbReference type="Gene3D" id="1.20.1280.290">
    <property type="match status" value="2"/>
</dbReference>
<keyword evidence="4 5" id="KW-0472">Membrane</keyword>
<keyword evidence="3 5" id="KW-1133">Transmembrane helix</keyword>
<dbReference type="RefSeq" id="XP_007316775.1">
    <property type="nucleotide sequence ID" value="XM_007316713.1"/>
</dbReference>
<dbReference type="Pfam" id="PF04193">
    <property type="entry name" value="PQ-loop"/>
    <property type="match status" value="2"/>
</dbReference>
<evidence type="ECO:0000256" key="3">
    <source>
        <dbReference type="ARBA" id="ARBA00022989"/>
    </source>
</evidence>
<feature type="transmembrane region" description="Helical" evidence="5">
    <location>
        <begin position="88"/>
        <end position="109"/>
    </location>
</feature>
<gene>
    <name evidence="6" type="ORF">SERLADRAFT_463798</name>
</gene>
<evidence type="ECO:0000256" key="5">
    <source>
        <dbReference type="SAM" id="Phobius"/>
    </source>
</evidence>
<evidence type="ECO:0000313" key="6">
    <source>
        <dbReference type="EMBL" id="EGO26602.1"/>
    </source>
</evidence>
<dbReference type="HOGENOM" id="CLU_033734_2_0_1"/>
<feature type="transmembrane region" description="Helical" evidence="5">
    <location>
        <begin position="182"/>
        <end position="201"/>
    </location>
</feature>
<evidence type="ECO:0000256" key="1">
    <source>
        <dbReference type="ARBA" id="ARBA00004141"/>
    </source>
</evidence>
<reference evidence="6" key="1">
    <citation type="submission" date="2011-04" db="EMBL/GenBank/DDBJ databases">
        <title>Evolution of plant cell wall degrading machinery underlies the functional diversity of forest fungi.</title>
        <authorList>
            <consortium name="US DOE Joint Genome Institute (JGI-PGF)"/>
            <person name="Eastwood D.C."/>
            <person name="Floudas D."/>
            <person name="Binder M."/>
            <person name="Majcherczyk A."/>
            <person name="Schneider P."/>
            <person name="Aerts A."/>
            <person name="Asiegbu F.O."/>
            <person name="Baker S.E."/>
            <person name="Barry K."/>
            <person name="Bendiksby M."/>
            <person name="Blumentritt M."/>
            <person name="Coutinho P.M."/>
            <person name="Cullen D."/>
            <person name="Cullen D."/>
            <person name="Gathman A."/>
            <person name="Goodell B."/>
            <person name="Henrissat B."/>
            <person name="Ihrmark K."/>
            <person name="Kauserud H."/>
            <person name="Kohler A."/>
            <person name="LaButti K."/>
            <person name="Lapidus A."/>
            <person name="Lavin J.L."/>
            <person name="Lee Y.-H."/>
            <person name="Lindquist E."/>
            <person name="Lilly W."/>
            <person name="Lucas S."/>
            <person name="Morin E."/>
            <person name="Murat C."/>
            <person name="Oguiza J.A."/>
            <person name="Park J."/>
            <person name="Pisabarro A.G."/>
            <person name="Riley R."/>
            <person name="Rosling A."/>
            <person name="Salamov A."/>
            <person name="Schmidt O."/>
            <person name="Schmutz J."/>
            <person name="Skrede I."/>
            <person name="Stenlid J."/>
            <person name="Wiebenga A."/>
            <person name="Xie X."/>
            <person name="Kues U."/>
            <person name="Hibbett D.S."/>
            <person name="Hoffmeister D."/>
            <person name="Hogberg N."/>
            <person name="Martin F."/>
            <person name="Grigoriev I.V."/>
            <person name="Watkinson S.C."/>
        </authorList>
    </citation>
    <scope>NUCLEOTIDE SEQUENCE</scope>
    <source>
        <strain evidence="6">S7.9</strain>
    </source>
</reference>
<name>F8NQJ6_SERL9</name>
<feature type="transmembrane region" description="Helical" evidence="5">
    <location>
        <begin position="143"/>
        <end position="167"/>
    </location>
</feature>
<dbReference type="GO" id="GO:0016020">
    <property type="term" value="C:membrane"/>
    <property type="evidence" value="ECO:0007669"/>
    <property type="project" value="UniProtKB-SubCell"/>
</dbReference>
<dbReference type="GeneID" id="18818633"/>
<proteinExistence type="predicted"/>